<organism evidence="1 2">
    <name type="scientific">Pistacia integerrima</name>
    <dbReference type="NCBI Taxonomy" id="434235"/>
    <lineage>
        <taxon>Eukaryota</taxon>
        <taxon>Viridiplantae</taxon>
        <taxon>Streptophyta</taxon>
        <taxon>Embryophyta</taxon>
        <taxon>Tracheophyta</taxon>
        <taxon>Spermatophyta</taxon>
        <taxon>Magnoliopsida</taxon>
        <taxon>eudicotyledons</taxon>
        <taxon>Gunneridae</taxon>
        <taxon>Pentapetalae</taxon>
        <taxon>rosids</taxon>
        <taxon>malvids</taxon>
        <taxon>Sapindales</taxon>
        <taxon>Anacardiaceae</taxon>
        <taxon>Pistacia</taxon>
    </lineage>
</organism>
<dbReference type="Proteomes" id="UP001163603">
    <property type="component" value="Chromosome 9"/>
</dbReference>
<dbReference type="EMBL" id="CM047744">
    <property type="protein sequence ID" value="KAJ0028190.1"/>
    <property type="molecule type" value="Genomic_DNA"/>
</dbReference>
<accession>A0ACC0Y1X0</accession>
<reference evidence="2" key="1">
    <citation type="journal article" date="2023" name="G3 (Bethesda)">
        <title>Genome assembly and association tests identify interacting loci associated with vigor, precocity, and sex in interspecific pistachio rootstocks.</title>
        <authorList>
            <person name="Palmer W."/>
            <person name="Jacygrad E."/>
            <person name="Sagayaradj S."/>
            <person name="Cavanaugh K."/>
            <person name="Han R."/>
            <person name="Bertier L."/>
            <person name="Beede B."/>
            <person name="Kafkas S."/>
            <person name="Golino D."/>
            <person name="Preece J."/>
            <person name="Michelmore R."/>
        </authorList>
    </citation>
    <scope>NUCLEOTIDE SEQUENCE [LARGE SCALE GENOMIC DNA]</scope>
</reference>
<keyword evidence="2" id="KW-1185">Reference proteome</keyword>
<evidence type="ECO:0000313" key="2">
    <source>
        <dbReference type="Proteomes" id="UP001163603"/>
    </source>
</evidence>
<proteinExistence type="predicted"/>
<sequence length="179" mass="19485">MNLSRPAVHPVEAPPLTEAAIQNGPRLRMKDIQGMPGTRGGLILRLCQFVFSFISLCVMASTSDFHEATAFCYLVLAVGFQSLWSLSLAVLDIYAILVKRSLRSNIIMRLFTIGDGITSTLTFAAACASAGITVLIGNDLNRCAVNHCTRFETATAMAFISWFAISPSFLLNFWSLASQ</sequence>
<evidence type="ECO:0000313" key="1">
    <source>
        <dbReference type="EMBL" id="KAJ0028190.1"/>
    </source>
</evidence>
<protein>
    <submittedName>
        <fullName evidence="1">Uncharacterized protein</fullName>
    </submittedName>
</protein>
<gene>
    <name evidence="1" type="ORF">Pint_35631</name>
</gene>
<comment type="caution">
    <text evidence="1">The sequence shown here is derived from an EMBL/GenBank/DDBJ whole genome shotgun (WGS) entry which is preliminary data.</text>
</comment>
<name>A0ACC0Y1X0_9ROSI</name>